<evidence type="ECO:0000313" key="5">
    <source>
        <dbReference type="Proteomes" id="UP000295560"/>
    </source>
</evidence>
<sequence length="568" mass="59717">MARRPPDVRQEVGGRSPAHDVTESETVASTTAVADVRWQASPCPALVLGADGTVRAVNDAAGTLFPAARTGATVSDGLPGWLTDGHAGVVGGRSDEARGWVADRSIVGRPVLTEDDSVTWWFDDDTDVRSAREGLRVEQDRAAFLSHASAALLGALNLTRCMEVAAELASDRLADGALVITPASRGRYETVVCRHGEAPQRTVLRIDPDEVPGLAEALRGFPPVPSRWIDPALAPDWLTPDGFGEVGSIVVTPLPGHGVPAGALVLLGRAASGPFTEDEESTAREFAARTGLAMSSARMFAQQASITETLMRDLLPPRLTHVGGVEYAGGYRASADHERVGGDFYDLHPADDDASGAETLAVLGDVCGKGLDAAVLTGRIRSVVQALRPLARDHKHMLGLLNDALLSSDHTRFVTLVLASVSRHGPDVRLRLTCAGHPPPLVVRTDGRVEEAATLGTVVGALPTIETTTAEMTLAPGETCLLFTDGITEARGGPLGNDQFGEERLQAALAECAGMPAEAVVERVQMLAAQWVGQSDRDHDDMAVLAITAPRGQHLTAVGGHGRGRFTA</sequence>
<proteinExistence type="predicted"/>
<dbReference type="Gene3D" id="3.60.40.10">
    <property type="entry name" value="PPM-type phosphatase domain"/>
    <property type="match status" value="1"/>
</dbReference>
<dbReference type="InterPro" id="IPR052016">
    <property type="entry name" value="Bact_Sigma-Reg"/>
</dbReference>
<protein>
    <submittedName>
        <fullName evidence="4">Stage II sporulation protein E</fullName>
    </submittedName>
</protein>
<keyword evidence="5" id="KW-1185">Reference proteome</keyword>
<evidence type="ECO:0000313" key="4">
    <source>
        <dbReference type="EMBL" id="TCK27026.1"/>
    </source>
</evidence>
<dbReference type="Proteomes" id="UP000295560">
    <property type="component" value="Unassembled WGS sequence"/>
</dbReference>
<evidence type="ECO:0000259" key="3">
    <source>
        <dbReference type="SMART" id="SM00331"/>
    </source>
</evidence>
<dbReference type="Gene3D" id="3.30.450.40">
    <property type="match status" value="1"/>
</dbReference>
<dbReference type="GO" id="GO:0016791">
    <property type="term" value="F:phosphatase activity"/>
    <property type="evidence" value="ECO:0007669"/>
    <property type="project" value="TreeGrafter"/>
</dbReference>
<accession>A0A4V2PJ43</accession>
<dbReference type="RefSeq" id="WP_341540426.1">
    <property type="nucleotide sequence ID" value="NZ_SMFZ01000001.1"/>
</dbReference>
<dbReference type="AlphaFoldDB" id="A0A4V2PJ43"/>
<dbReference type="InterPro" id="IPR001932">
    <property type="entry name" value="PPM-type_phosphatase-like_dom"/>
</dbReference>
<keyword evidence="1" id="KW-0378">Hydrolase</keyword>
<feature type="domain" description="PPM-type phosphatase" evidence="3">
    <location>
        <begin position="325"/>
        <end position="549"/>
    </location>
</feature>
<organism evidence="4 5">
    <name type="scientific">Pseudonocardia endophytica</name>
    <dbReference type="NCBI Taxonomy" id="401976"/>
    <lineage>
        <taxon>Bacteria</taxon>
        <taxon>Bacillati</taxon>
        <taxon>Actinomycetota</taxon>
        <taxon>Actinomycetes</taxon>
        <taxon>Pseudonocardiales</taxon>
        <taxon>Pseudonocardiaceae</taxon>
        <taxon>Pseudonocardia</taxon>
    </lineage>
</organism>
<dbReference type="EMBL" id="SMFZ01000001">
    <property type="protein sequence ID" value="TCK27026.1"/>
    <property type="molecule type" value="Genomic_DNA"/>
</dbReference>
<evidence type="ECO:0000256" key="1">
    <source>
        <dbReference type="ARBA" id="ARBA00022801"/>
    </source>
</evidence>
<gene>
    <name evidence="4" type="ORF">EV378_2880</name>
</gene>
<name>A0A4V2PJ43_PSEEN</name>
<dbReference type="InterPro" id="IPR036457">
    <property type="entry name" value="PPM-type-like_dom_sf"/>
</dbReference>
<dbReference type="InterPro" id="IPR029016">
    <property type="entry name" value="GAF-like_dom_sf"/>
</dbReference>
<feature type="compositionally biased region" description="Basic and acidic residues" evidence="2">
    <location>
        <begin position="1"/>
        <end position="22"/>
    </location>
</feature>
<dbReference type="SUPFAM" id="SSF55781">
    <property type="entry name" value="GAF domain-like"/>
    <property type="match status" value="1"/>
</dbReference>
<dbReference type="Pfam" id="PF07228">
    <property type="entry name" value="SpoIIE"/>
    <property type="match status" value="1"/>
</dbReference>
<dbReference type="PANTHER" id="PTHR43156:SF2">
    <property type="entry name" value="STAGE II SPORULATION PROTEIN E"/>
    <property type="match status" value="1"/>
</dbReference>
<comment type="caution">
    <text evidence="4">The sequence shown here is derived from an EMBL/GenBank/DDBJ whole genome shotgun (WGS) entry which is preliminary data.</text>
</comment>
<evidence type="ECO:0000256" key="2">
    <source>
        <dbReference type="SAM" id="MobiDB-lite"/>
    </source>
</evidence>
<reference evidence="4 5" key="1">
    <citation type="submission" date="2019-03" db="EMBL/GenBank/DDBJ databases">
        <title>Sequencing the genomes of 1000 actinobacteria strains.</title>
        <authorList>
            <person name="Klenk H.-P."/>
        </authorList>
    </citation>
    <scope>NUCLEOTIDE SEQUENCE [LARGE SCALE GENOMIC DNA]</scope>
    <source>
        <strain evidence="4 5">DSM 44969</strain>
    </source>
</reference>
<feature type="region of interest" description="Disordered" evidence="2">
    <location>
        <begin position="1"/>
        <end position="26"/>
    </location>
</feature>
<dbReference type="PANTHER" id="PTHR43156">
    <property type="entry name" value="STAGE II SPORULATION PROTEIN E-RELATED"/>
    <property type="match status" value="1"/>
</dbReference>
<dbReference type="SMART" id="SM00331">
    <property type="entry name" value="PP2C_SIG"/>
    <property type="match status" value="1"/>
</dbReference>